<protein>
    <submittedName>
        <fullName evidence="2">MEDS domain-containing protein</fullName>
    </submittedName>
</protein>
<keyword evidence="3" id="KW-1185">Reference proteome</keyword>
<dbReference type="Proteomes" id="UP000778578">
    <property type="component" value="Unassembled WGS sequence"/>
</dbReference>
<feature type="domain" description="MEDS" evidence="1">
    <location>
        <begin position="23"/>
        <end position="184"/>
    </location>
</feature>
<gene>
    <name evidence="2" type="ORF">K7862_08175</name>
</gene>
<evidence type="ECO:0000313" key="3">
    <source>
        <dbReference type="Proteomes" id="UP000778578"/>
    </source>
</evidence>
<dbReference type="RefSeq" id="WP_222961751.1">
    <property type="nucleotide sequence ID" value="NZ_JAINZZ010000006.1"/>
</dbReference>
<evidence type="ECO:0000313" key="2">
    <source>
        <dbReference type="EMBL" id="MBY8877609.1"/>
    </source>
</evidence>
<dbReference type="EMBL" id="JAINZZ010000006">
    <property type="protein sequence ID" value="MBY8877609.1"/>
    <property type="molecule type" value="Genomic_DNA"/>
</dbReference>
<evidence type="ECO:0000259" key="1">
    <source>
        <dbReference type="Pfam" id="PF14417"/>
    </source>
</evidence>
<organism evidence="2 3">
    <name type="scientific">Actinacidiphila acidipaludis</name>
    <dbReference type="NCBI Taxonomy" id="2873382"/>
    <lineage>
        <taxon>Bacteria</taxon>
        <taxon>Bacillati</taxon>
        <taxon>Actinomycetota</taxon>
        <taxon>Actinomycetes</taxon>
        <taxon>Kitasatosporales</taxon>
        <taxon>Streptomycetaceae</taxon>
        <taxon>Actinacidiphila</taxon>
    </lineage>
</organism>
<reference evidence="2 3" key="1">
    <citation type="submission" date="2021-08" db="EMBL/GenBank/DDBJ databases">
        <title>WGS of actinomycetes from Thailand.</title>
        <authorList>
            <person name="Thawai C."/>
        </authorList>
    </citation>
    <scope>NUCLEOTIDE SEQUENCE [LARGE SCALE GENOMIC DNA]</scope>
    <source>
        <strain evidence="2 3">PLK6-54</strain>
    </source>
</reference>
<comment type="caution">
    <text evidence="2">The sequence shown here is derived from an EMBL/GenBank/DDBJ whole genome shotgun (WGS) entry which is preliminary data.</text>
</comment>
<name>A0ABS7Q4G8_9ACTN</name>
<sequence>MAGRAGGARTPRAVAVERLAPGDHACLPYDAPGQPWAVRAAFAAGGLARGERVLLFTGPDTDVPKALDALEAYDLPARQAAAEGRLAVVRDSPGYDTARGFDAAARAGHWVRAADDARSRGFTGLRAAGEMAWAAGPGVDPEELRTYELGLTTLFAELGCTALCEYDHRAFPAEQLEPLLGVHPLSVVPATPGTLHAVREGGVLRLAGDADLATRGAFELAVRETDRGVIDLTGLAILDAHCARELARLGGTGGLPVVLECTDAQARLLRICGLRNPPAGVTLSIRVPGRDAGGSAG</sequence>
<proteinExistence type="predicted"/>
<accession>A0ABS7Q4G8</accession>
<dbReference type="Pfam" id="PF14417">
    <property type="entry name" value="MEDS"/>
    <property type="match status" value="1"/>
</dbReference>
<dbReference type="InterPro" id="IPR025847">
    <property type="entry name" value="MEDS_domain"/>
</dbReference>